<dbReference type="PANTHER" id="PTHR48201">
    <property type="entry name" value="PROTEIN, PUTATIVE-RELATED"/>
    <property type="match status" value="1"/>
</dbReference>
<name>A0A371HMY9_MUCPR</name>
<reference evidence="2" key="1">
    <citation type="submission" date="2018-05" db="EMBL/GenBank/DDBJ databases">
        <title>Draft genome of Mucuna pruriens seed.</title>
        <authorList>
            <person name="Nnadi N.E."/>
            <person name="Vos R."/>
            <person name="Hasami M.H."/>
            <person name="Devisetty U.K."/>
            <person name="Aguiy J.C."/>
        </authorList>
    </citation>
    <scope>NUCLEOTIDE SEQUENCE [LARGE SCALE GENOMIC DNA]</scope>
    <source>
        <strain evidence="2">JCA_2017</strain>
    </source>
</reference>
<protein>
    <recommendedName>
        <fullName evidence="1">DUF7745 domain-containing protein</fullName>
    </recommendedName>
</protein>
<evidence type="ECO:0000313" key="3">
    <source>
        <dbReference type="Proteomes" id="UP000257109"/>
    </source>
</evidence>
<keyword evidence="3" id="KW-1185">Reference proteome</keyword>
<dbReference type="OrthoDB" id="1743443at2759"/>
<dbReference type="EMBL" id="QJKJ01002135">
    <property type="protein sequence ID" value="RDY04171.1"/>
    <property type="molecule type" value="Genomic_DNA"/>
</dbReference>
<dbReference type="AlphaFoldDB" id="A0A371HMY9"/>
<evidence type="ECO:0000313" key="2">
    <source>
        <dbReference type="EMBL" id="RDY04171.1"/>
    </source>
</evidence>
<dbReference type="InterPro" id="IPR056647">
    <property type="entry name" value="DUF7745"/>
</dbReference>
<dbReference type="PANTHER" id="PTHR48201:SF12">
    <property type="entry name" value="AMINOTRANSFERASE-LIKE PLANT MOBILE DOMAIN-CONTAINING PROTEIN"/>
    <property type="match status" value="1"/>
</dbReference>
<dbReference type="Pfam" id="PF24924">
    <property type="entry name" value="DUF7745"/>
    <property type="match status" value="1"/>
</dbReference>
<evidence type="ECO:0000259" key="1">
    <source>
        <dbReference type="Pfam" id="PF24924"/>
    </source>
</evidence>
<feature type="non-terminal residue" evidence="2">
    <location>
        <position position="1"/>
    </location>
</feature>
<gene>
    <name evidence="2" type="ORF">CR513_12151</name>
</gene>
<comment type="caution">
    <text evidence="2">The sequence shown here is derived from an EMBL/GenBank/DDBJ whole genome shotgun (WGS) entry which is preliminary data.</text>
</comment>
<dbReference type="Proteomes" id="UP000257109">
    <property type="component" value="Unassembled WGS sequence"/>
</dbReference>
<sequence>MSGGDSTGEIGDKARWPVREVCVEPRKELVKTLRLKDAPTSLGMDRDHRLTHPNVPHPKIEHMEGNTCYYIRKLRPVPTRTPNIQFLQQWGSQLKGQWRTTFKRKYENLLSLVNIEVQPTALSTLTQYYDLPLRCFTFQGFQLAPPLEKYERLLGIPCDKFPPYLFRGHYPSWASVARLLKVPESKVLKLKKNQNEVEGIPKVALEERLQRLQEEEDW</sequence>
<feature type="domain" description="DUF7745" evidence="1">
    <location>
        <begin position="87"/>
        <end position="218"/>
    </location>
</feature>
<accession>A0A371HMY9</accession>
<proteinExistence type="predicted"/>
<organism evidence="2 3">
    <name type="scientific">Mucuna pruriens</name>
    <name type="common">Velvet bean</name>
    <name type="synonym">Dolichos pruriens</name>
    <dbReference type="NCBI Taxonomy" id="157652"/>
    <lineage>
        <taxon>Eukaryota</taxon>
        <taxon>Viridiplantae</taxon>
        <taxon>Streptophyta</taxon>
        <taxon>Embryophyta</taxon>
        <taxon>Tracheophyta</taxon>
        <taxon>Spermatophyta</taxon>
        <taxon>Magnoliopsida</taxon>
        <taxon>eudicotyledons</taxon>
        <taxon>Gunneridae</taxon>
        <taxon>Pentapetalae</taxon>
        <taxon>rosids</taxon>
        <taxon>fabids</taxon>
        <taxon>Fabales</taxon>
        <taxon>Fabaceae</taxon>
        <taxon>Papilionoideae</taxon>
        <taxon>50 kb inversion clade</taxon>
        <taxon>NPAAA clade</taxon>
        <taxon>indigoferoid/millettioid clade</taxon>
        <taxon>Phaseoleae</taxon>
        <taxon>Mucuna</taxon>
    </lineage>
</organism>